<proteinExistence type="inferred from homology"/>
<evidence type="ECO:0000256" key="3">
    <source>
        <dbReference type="ARBA" id="ARBA00025768"/>
    </source>
</evidence>
<evidence type="ECO:0008006" key="7">
    <source>
        <dbReference type="Google" id="ProtNLM"/>
    </source>
</evidence>
<sequence>MALLVVCGQPSCGKSGIVEKLAAAMRQLCLTVIVVDEPSLHLSRNDSYKSAAAEKQVRAKLKSAVERALSKKTYVILDSLNNIKGYRYELWCVARSSGCRYCMIHVHADLEVCKRWNLDRDGDKYSEEIFDDLAGRFERPDARNRWDAPLFTVHPDVRSNNLHSQEHPEPLPPLSSQHLNQAESSSPTPFHHSGHPTRLQVVEASNAVRASTCRMNEDKSVSPSSSGATTCIVNDAGFNAENSGIFSGNLNSQHVDKFKLHAERNLEVVAHDDPCGPHEGGEDVLLPWDEGSPSGETEELAAIIAAMVEGGAGVAGTAGMVLQQQAQLKPTFATSGVQMFGTNTLHEIDKATQEVVNTINEAQMAAAGSGPGIVRFTSGLQPLRLDQTVTLAELRRHKRAFLKLATKILFARLQDKDTAARMFIDYLKDNISGASLVIKD</sequence>
<comment type="similarity">
    <text evidence="3">Belongs to the KTI12 family.</text>
</comment>
<dbReference type="SUPFAM" id="SSF52540">
    <property type="entry name" value="P-loop containing nucleoside triphosphate hydrolases"/>
    <property type="match status" value="1"/>
</dbReference>
<keyword evidence="6" id="KW-1185">Reference proteome</keyword>
<dbReference type="GO" id="GO:0005524">
    <property type="term" value="F:ATP binding"/>
    <property type="evidence" value="ECO:0007669"/>
    <property type="project" value="UniProtKB-KW"/>
</dbReference>
<keyword evidence="1" id="KW-0547">Nucleotide-binding</keyword>
<evidence type="ECO:0000313" key="5">
    <source>
        <dbReference type="EMBL" id="GAX74904.1"/>
    </source>
</evidence>
<keyword evidence="2" id="KW-0067">ATP-binding</keyword>
<feature type="compositionally biased region" description="Polar residues" evidence="4">
    <location>
        <begin position="174"/>
        <end position="188"/>
    </location>
</feature>
<evidence type="ECO:0000256" key="2">
    <source>
        <dbReference type="ARBA" id="ARBA00022840"/>
    </source>
</evidence>
<feature type="region of interest" description="Disordered" evidence="4">
    <location>
        <begin position="158"/>
        <end position="195"/>
    </location>
</feature>
<organism evidence="5 6">
    <name type="scientific">Chlamydomonas eustigma</name>
    <dbReference type="NCBI Taxonomy" id="1157962"/>
    <lineage>
        <taxon>Eukaryota</taxon>
        <taxon>Viridiplantae</taxon>
        <taxon>Chlorophyta</taxon>
        <taxon>core chlorophytes</taxon>
        <taxon>Chlorophyceae</taxon>
        <taxon>CS clade</taxon>
        <taxon>Chlamydomonadales</taxon>
        <taxon>Chlamydomonadaceae</taxon>
        <taxon>Chlamydomonas</taxon>
    </lineage>
</organism>
<evidence type="ECO:0000256" key="4">
    <source>
        <dbReference type="SAM" id="MobiDB-lite"/>
    </source>
</evidence>
<reference evidence="5 6" key="1">
    <citation type="submission" date="2017-08" db="EMBL/GenBank/DDBJ databases">
        <title>Acidophilic green algal genome provides insights into adaptation to an acidic environment.</title>
        <authorList>
            <person name="Hirooka S."/>
            <person name="Hirose Y."/>
            <person name="Kanesaki Y."/>
            <person name="Higuchi S."/>
            <person name="Fujiwara T."/>
            <person name="Onuma R."/>
            <person name="Era A."/>
            <person name="Ohbayashi R."/>
            <person name="Uzuka A."/>
            <person name="Nozaki H."/>
            <person name="Yoshikawa H."/>
            <person name="Miyagishima S.Y."/>
        </authorList>
    </citation>
    <scope>NUCLEOTIDE SEQUENCE [LARGE SCALE GENOMIC DNA]</scope>
    <source>
        <strain evidence="5 6">NIES-2499</strain>
    </source>
</reference>
<comment type="caution">
    <text evidence="5">The sequence shown here is derived from an EMBL/GenBank/DDBJ whole genome shotgun (WGS) entry which is preliminary data.</text>
</comment>
<dbReference type="OrthoDB" id="9972657at2759"/>
<name>A0A250WVN8_9CHLO</name>
<dbReference type="InterPro" id="IPR013641">
    <property type="entry name" value="KTI12/PSTK"/>
</dbReference>
<dbReference type="STRING" id="1157962.A0A250WVN8"/>
<dbReference type="InterPro" id="IPR027417">
    <property type="entry name" value="P-loop_NTPase"/>
</dbReference>
<dbReference type="Gene3D" id="3.40.50.300">
    <property type="entry name" value="P-loop containing nucleotide triphosphate hydrolases"/>
    <property type="match status" value="1"/>
</dbReference>
<dbReference type="EMBL" id="BEGY01000009">
    <property type="protein sequence ID" value="GAX74904.1"/>
    <property type="molecule type" value="Genomic_DNA"/>
</dbReference>
<evidence type="ECO:0000313" key="6">
    <source>
        <dbReference type="Proteomes" id="UP000232323"/>
    </source>
</evidence>
<accession>A0A250WVN8</accession>
<dbReference type="PANTHER" id="PTHR12435">
    <property type="match status" value="1"/>
</dbReference>
<dbReference type="Pfam" id="PF08433">
    <property type="entry name" value="KTI12"/>
    <property type="match status" value="2"/>
</dbReference>
<evidence type="ECO:0000256" key="1">
    <source>
        <dbReference type="ARBA" id="ARBA00022741"/>
    </source>
</evidence>
<protein>
    <recommendedName>
        <fullName evidence="7">Protein KTI12 homolog</fullName>
    </recommendedName>
</protein>
<dbReference type="Proteomes" id="UP000232323">
    <property type="component" value="Unassembled WGS sequence"/>
</dbReference>
<gene>
    <name evidence="5" type="ORF">CEUSTIGMA_g2350.t1</name>
</gene>
<dbReference type="AlphaFoldDB" id="A0A250WVN8"/>